<dbReference type="InterPro" id="IPR017508">
    <property type="entry name" value="HipA_N1"/>
</dbReference>
<dbReference type="Gene3D" id="1.10.1070.20">
    <property type="match status" value="1"/>
</dbReference>
<accession>A0A3M0M7G2</accession>
<dbReference type="InterPro" id="IPR012893">
    <property type="entry name" value="HipA-like_C"/>
</dbReference>
<proteinExistence type="inferred from homology"/>
<evidence type="ECO:0000256" key="3">
    <source>
        <dbReference type="ARBA" id="ARBA00022777"/>
    </source>
</evidence>
<dbReference type="PANTHER" id="PTHR37419">
    <property type="entry name" value="SERINE/THREONINE-PROTEIN KINASE TOXIN HIPA"/>
    <property type="match status" value="1"/>
</dbReference>
<comment type="similarity">
    <text evidence="1">Belongs to the HipA Ser/Thr kinase family.</text>
</comment>
<keyword evidence="2" id="KW-0808">Transferase</keyword>
<dbReference type="GO" id="GO:0005829">
    <property type="term" value="C:cytosol"/>
    <property type="evidence" value="ECO:0007669"/>
    <property type="project" value="TreeGrafter"/>
</dbReference>
<organism evidence="6 7">
    <name type="scientific">Paracoccus alkanivorans</name>
    <dbReference type="NCBI Taxonomy" id="2116655"/>
    <lineage>
        <taxon>Bacteria</taxon>
        <taxon>Pseudomonadati</taxon>
        <taxon>Pseudomonadota</taxon>
        <taxon>Alphaproteobacteria</taxon>
        <taxon>Rhodobacterales</taxon>
        <taxon>Paracoccaceae</taxon>
        <taxon>Paracoccus</taxon>
    </lineage>
</organism>
<sequence>MPGSRYSPDSGALIMAVLELDVFLEALPDPVGRLTRQGDGSTSFRYLTDALPHPLSLSLPLQEEPFGDPVTRSFFSNLLFENMQREQIMQRHGLDFSDVVGLLEHLGEDCPGAISRVPMGVGPAKTPGDLLKDYDPLDEAELKRIMISLRDHRRVPDDTRDPSPLAGVQGKIALARLPDGRFALPKRGLNVPTTHILKIPRITEMTMVEQEHLLMELMGELQRHPVAPTSILGEGPLRGLLVTRFDRIIEGASVRRVHQEDFAQALGLGPHLKYERNGAGAHRFSAEAIGGLLGQTENPGRARQAFLEVTLLNLLLGNTDNHAKNHALLYHSMRPLLAPVYDIAPVLIDDQVLHQLSFDIGKAQMTDEITAENLTGFIGALGFPRVTPALRKRMQEIVRATVGKISDMFGPARKRIGDVISEQAKWLAVALGMDIPVPEGDLIVINRP</sequence>
<evidence type="ECO:0000259" key="4">
    <source>
        <dbReference type="Pfam" id="PF07804"/>
    </source>
</evidence>
<evidence type="ECO:0000256" key="2">
    <source>
        <dbReference type="ARBA" id="ARBA00022679"/>
    </source>
</evidence>
<evidence type="ECO:0000259" key="5">
    <source>
        <dbReference type="Pfam" id="PF13657"/>
    </source>
</evidence>
<evidence type="ECO:0000256" key="1">
    <source>
        <dbReference type="ARBA" id="ARBA00010164"/>
    </source>
</evidence>
<dbReference type="NCBIfam" id="TIGR03071">
    <property type="entry name" value="couple_hipA"/>
    <property type="match status" value="1"/>
</dbReference>
<dbReference type="EMBL" id="QOKZ01000006">
    <property type="protein sequence ID" value="RMC33722.1"/>
    <property type="molecule type" value="Genomic_DNA"/>
</dbReference>
<dbReference type="AlphaFoldDB" id="A0A3M0M7G2"/>
<dbReference type="Pfam" id="PF07804">
    <property type="entry name" value="HipA_C"/>
    <property type="match status" value="1"/>
</dbReference>
<dbReference type="OrthoDB" id="9805913at2"/>
<feature type="domain" description="HipA-like C-terminal" evidence="4">
    <location>
        <begin position="165"/>
        <end position="403"/>
    </location>
</feature>
<dbReference type="GO" id="GO:0004674">
    <property type="term" value="F:protein serine/threonine kinase activity"/>
    <property type="evidence" value="ECO:0007669"/>
    <property type="project" value="TreeGrafter"/>
</dbReference>
<dbReference type="PANTHER" id="PTHR37419:SF1">
    <property type="entry name" value="SERINE_THREONINE-PROTEIN KINASE TOXIN HIPA"/>
    <property type="match status" value="1"/>
</dbReference>
<keyword evidence="3" id="KW-0418">Kinase</keyword>
<reference evidence="6 7" key="1">
    <citation type="submission" date="2018-07" db="EMBL/GenBank/DDBJ databases">
        <authorList>
            <person name="Zhang Y."/>
            <person name="Wang L."/>
            <person name="Ma S."/>
        </authorList>
    </citation>
    <scope>NUCLEOTIDE SEQUENCE [LARGE SCALE GENOMIC DNA]</scope>
    <source>
        <strain evidence="6 7">4-2</strain>
    </source>
</reference>
<name>A0A3M0M7G2_9RHOB</name>
<dbReference type="InterPro" id="IPR052028">
    <property type="entry name" value="HipA_Ser/Thr_kinase"/>
</dbReference>
<protein>
    <submittedName>
        <fullName evidence="6">Type II toxin-antitoxin system HipA family toxin</fullName>
    </submittedName>
</protein>
<feature type="domain" description="HipA N-terminal subdomain 1" evidence="5">
    <location>
        <begin position="21"/>
        <end position="115"/>
    </location>
</feature>
<dbReference type="Pfam" id="PF13657">
    <property type="entry name" value="Couple_hipA"/>
    <property type="match status" value="1"/>
</dbReference>
<gene>
    <name evidence="6" type="ORF">C9E81_15560</name>
</gene>
<evidence type="ECO:0000313" key="7">
    <source>
        <dbReference type="Proteomes" id="UP000273516"/>
    </source>
</evidence>
<evidence type="ECO:0000313" key="6">
    <source>
        <dbReference type="EMBL" id="RMC33722.1"/>
    </source>
</evidence>
<comment type="caution">
    <text evidence="6">The sequence shown here is derived from an EMBL/GenBank/DDBJ whole genome shotgun (WGS) entry which is preliminary data.</text>
</comment>
<dbReference type="Proteomes" id="UP000273516">
    <property type="component" value="Unassembled WGS sequence"/>
</dbReference>
<keyword evidence="7" id="KW-1185">Reference proteome</keyword>